<evidence type="ECO:0000313" key="7">
    <source>
        <dbReference type="EMBL" id="MBB6520273.1"/>
    </source>
</evidence>
<dbReference type="Pfam" id="PF07690">
    <property type="entry name" value="MFS_1"/>
    <property type="match status" value="1"/>
</dbReference>
<protein>
    <submittedName>
        <fullName evidence="7">Putative MFS family arabinose efflux permease</fullName>
    </submittedName>
</protein>
<feature type="transmembrane region" description="Helical" evidence="6">
    <location>
        <begin position="248"/>
        <end position="266"/>
    </location>
</feature>
<dbReference type="PANTHER" id="PTHR43124:SF10">
    <property type="entry name" value="PURINE EFFLUX PUMP PBUE"/>
    <property type="match status" value="1"/>
</dbReference>
<dbReference type="AlphaFoldDB" id="A0A7X0JQ69"/>
<evidence type="ECO:0000256" key="4">
    <source>
        <dbReference type="ARBA" id="ARBA00022989"/>
    </source>
</evidence>
<dbReference type="PANTHER" id="PTHR43124">
    <property type="entry name" value="PURINE EFFLUX PUMP PBUE"/>
    <property type="match status" value="1"/>
</dbReference>
<evidence type="ECO:0000256" key="2">
    <source>
        <dbReference type="ARBA" id="ARBA00022475"/>
    </source>
</evidence>
<feature type="transmembrane region" description="Helical" evidence="6">
    <location>
        <begin position="134"/>
        <end position="154"/>
    </location>
</feature>
<keyword evidence="2" id="KW-1003">Cell membrane</keyword>
<feature type="transmembrane region" description="Helical" evidence="6">
    <location>
        <begin position="102"/>
        <end position="122"/>
    </location>
</feature>
<dbReference type="InterPro" id="IPR050189">
    <property type="entry name" value="MFS_Efflux_Transporters"/>
</dbReference>
<feature type="transmembrane region" description="Helical" evidence="6">
    <location>
        <begin position="273"/>
        <end position="291"/>
    </location>
</feature>
<evidence type="ECO:0000256" key="3">
    <source>
        <dbReference type="ARBA" id="ARBA00022692"/>
    </source>
</evidence>
<evidence type="ECO:0000256" key="1">
    <source>
        <dbReference type="ARBA" id="ARBA00004651"/>
    </source>
</evidence>
<dbReference type="InterPro" id="IPR011701">
    <property type="entry name" value="MFS"/>
</dbReference>
<feature type="transmembrane region" description="Helical" evidence="6">
    <location>
        <begin position="210"/>
        <end position="228"/>
    </location>
</feature>
<dbReference type="Proteomes" id="UP000528457">
    <property type="component" value="Unassembled WGS sequence"/>
</dbReference>
<feature type="transmembrane region" description="Helical" evidence="6">
    <location>
        <begin position="51"/>
        <end position="71"/>
    </location>
</feature>
<comment type="caution">
    <text evidence="7">The sequence shown here is derived from an EMBL/GenBank/DDBJ whole genome shotgun (WGS) entry which is preliminary data.</text>
</comment>
<feature type="transmembrane region" description="Helical" evidence="6">
    <location>
        <begin position="12"/>
        <end position="31"/>
    </location>
</feature>
<feature type="transmembrane region" description="Helical" evidence="6">
    <location>
        <begin position="330"/>
        <end position="354"/>
    </location>
</feature>
<proteinExistence type="predicted"/>
<feature type="transmembrane region" description="Helical" evidence="6">
    <location>
        <begin position="78"/>
        <end position="96"/>
    </location>
</feature>
<accession>A0A7X0JQ69</accession>
<sequence length="393" mass="42229">MSPTVVSRESYALGIAGTLCALVGYSVIFLLPSFVEAAAQHYGLNDQQLGWLGAADTAGLALSTTVMAIYLQRFTLARLLWSGVLIAILGNLYSLFSADLSHLLGARFLAGLGEGLLVVVGMSTLAQTRDTNRWFAIYTAAAVLLQAAGLFALPKIIAQWGFDGVIFCFLMLLIGPLFCRRFLMPLSDQNGTNNPESPADTSRAVSKTSLYVALFAVLGFYISIGTFWTYAATLGTAEGFSFEWVSEALSLSMIGGFAGAVLLVFLGSAAKNYWIYLISAIVMVVSLWLLLGGFTQWQYLSALMAYSVVWSVIASKLYADVAEGDGSGRFITACQPLINIGFALGPLLASQWILDHGNQVIIYLAALALIFSVVCIYPLVNSLAYSRDVENAQ</sequence>
<keyword evidence="5 6" id="KW-0472">Membrane</keyword>
<gene>
    <name evidence="7" type="ORF">HNR48_000551</name>
</gene>
<reference evidence="7 8" key="1">
    <citation type="submission" date="2020-08" db="EMBL/GenBank/DDBJ databases">
        <title>Genomic Encyclopedia of Type Strains, Phase IV (KMG-IV): sequencing the most valuable type-strain genomes for metagenomic binning, comparative biology and taxonomic classification.</title>
        <authorList>
            <person name="Goeker M."/>
        </authorList>
    </citation>
    <scope>NUCLEOTIDE SEQUENCE [LARGE SCALE GENOMIC DNA]</scope>
    <source>
        <strain evidence="7 8">DSM 22368</strain>
    </source>
</reference>
<keyword evidence="4 6" id="KW-1133">Transmembrane helix</keyword>
<dbReference type="InParanoid" id="A0A7X0JQ69"/>
<evidence type="ECO:0000256" key="6">
    <source>
        <dbReference type="SAM" id="Phobius"/>
    </source>
</evidence>
<dbReference type="FunCoup" id="A0A7X0JQ69">
    <property type="interactions" value="414"/>
</dbReference>
<dbReference type="SUPFAM" id="SSF103473">
    <property type="entry name" value="MFS general substrate transporter"/>
    <property type="match status" value="1"/>
</dbReference>
<keyword evidence="3 6" id="KW-0812">Transmembrane</keyword>
<organism evidence="7 8">
    <name type="scientific">Pseudoteredinibacter isoporae</name>
    <dbReference type="NCBI Taxonomy" id="570281"/>
    <lineage>
        <taxon>Bacteria</taxon>
        <taxon>Pseudomonadati</taxon>
        <taxon>Pseudomonadota</taxon>
        <taxon>Gammaproteobacteria</taxon>
        <taxon>Cellvibrionales</taxon>
        <taxon>Cellvibrionaceae</taxon>
        <taxon>Pseudoteredinibacter</taxon>
    </lineage>
</organism>
<dbReference type="InterPro" id="IPR036259">
    <property type="entry name" value="MFS_trans_sf"/>
</dbReference>
<dbReference type="RefSeq" id="WP_166851735.1">
    <property type="nucleotide sequence ID" value="NZ_JAAONY010000001.1"/>
</dbReference>
<feature type="transmembrane region" description="Helical" evidence="6">
    <location>
        <begin position="160"/>
        <end position="179"/>
    </location>
</feature>
<comment type="subcellular location">
    <subcellularLocation>
        <location evidence="1">Cell membrane</location>
        <topology evidence="1">Multi-pass membrane protein</topology>
    </subcellularLocation>
</comment>
<feature type="transmembrane region" description="Helical" evidence="6">
    <location>
        <begin position="360"/>
        <end position="380"/>
    </location>
</feature>
<feature type="transmembrane region" description="Helical" evidence="6">
    <location>
        <begin position="297"/>
        <end position="318"/>
    </location>
</feature>
<evidence type="ECO:0000256" key="5">
    <source>
        <dbReference type="ARBA" id="ARBA00023136"/>
    </source>
</evidence>
<dbReference type="EMBL" id="JACHHT010000001">
    <property type="protein sequence ID" value="MBB6520273.1"/>
    <property type="molecule type" value="Genomic_DNA"/>
</dbReference>
<name>A0A7X0JQ69_9GAMM</name>
<keyword evidence="8" id="KW-1185">Reference proteome</keyword>
<dbReference type="GO" id="GO:0022857">
    <property type="term" value="F:transmembrane transporter activity"/>
    <property type="evidence" value="ECO:0007669"/>
    <property type="project" value="InterPro"/>
</dbReference>
<evidence type="ECO:0000313" key="8">
    <source>
        <dbReference type="Proteomes" id="UP000528457"/>
    </source>
</evidence>
<dbReference type="Gene3D" id="1.20.1250.20">
    <property type="entry name" value="MFS general substrate transporter like domains"/>
    <property type="match status" value="1"/>
</dbReference>
<dbReference type="GO" id="GO:0005886">
    <property type="term" value="C:plasma membrane"/>
    <property type="evidence" value="ECO:0007669"/>
    <property type="project" value="UniProtKB-SubCell"/>
</dbReference>